<name>A0A174AS33_9CLOT</name>
<dbReference type="Gene3D" id="3.40.630.30">
    <property type="match status" value="1"/>
</dbReference>
<organism evidence="2 3">
    <name type="scientific">Clostridium paraputrificum</name>
    <dbReference type="NCBI Taxonomy" id="29363"/>
    <lineage>
        <taxon>Bacteria</taxon>
        <taxon>Bacillati</taxon>
        <taxon>Bacillota</taxon>
        <taxon>Clostridia</taxon>
        <taxon>Eubacteriales</taxon>
        <taxon>Clostridiaceae</taxon>
        <taxon>Clostridium</taxon>
    </lineage>
</organism>
<dbReference type="GeneID" id="42777459"/>
<dbReference type="EMBL" id="MAPZ01000009">
    <property type="protein sequence ID" value="OBY12313.1"/>
    <property type="molecule type" value="Genomic_DNA"/>
</dbReference>
<dbReference type="RefSeq" id="WP_027099615.1">
    <property type="nucleotide sequence ID" value="NZ_CAXSZC010000003.1"/>
</dbReference>
<gene>
    <name evidence="2" type="ORF">CP373A1_01595</name>
</gene>
<dbReference type="PANTHER" id="PTHR43415:SF3">
    <property type="entry name" value="GNAT-FAMILY ACETYLTRANSFERASE"/>
    <property type="match status" value="1"/>
</dbReference>
<keyword evidence="3" id="KW-1185">Reference proteome</keyword>
<dbReference type="PANTHER" id="PTHR43415">
    <property type="entry name" value="SPERMIDINE N(1)-ACETYLTRANSFERASE"/>
    <property type="match status" value="1"/>
</dbReference>
<dbReference type="CDD" id="cd04301">
    <property type="entry name" value="NAT_SF"/>
    <property type="match status" value="1"/>
</dbReference>
<dbReference type="InterPro" id="IPR000182">
    <property type="entry name" value="GNAT_dom"/>
</dbReference>
<protein>
    <recommendedName>
        <fullName evidence="1">N-acetyltransferase domain-containing protein</fullName>
    </recommendedName>
</protein>
<dbReference type="SUPFAM" id="SSF55729">
    <property type="entry name" value="Acyl-CoA N-acyltransferases (Nat)"/>
    <property type="match status" value="1"/>
</dbReference>
<evidence type="ECO:0000313" key="2">
    <source>
        <dbReference type="EMBL" id="OBY12313.1"/>
    </source>
</evidence>
<dbReference type="Pfam" id="PF13302">
    <property type="entry name" value="Acetyltransf_3"/>
    <property type="match status" value="1"/>
</dbReference>
<dbReference type="eggNOG" id="COG0456">
    <property type="taxonomic scope" value="Bacteria"/>
</dbReference>
<dbReference type="AlphaFoldDB" id="A0A174AS33"/>
<dbReference type="InterPro" id="IPR016181">
    <property type="entry name" value="Acyl_CoA_acyltransferase"/>
</dbReference>
<comment type="caution">
    <text evidence="2">The sequence shown here is derived from an EMBL/GenBank/DDBJ whole genome shotgun (WGS) entry which is preliminary data.</text>
</comment>
<dbReference type="Proteomes" id="UP000092714">
    <property type="component" value="Unassembled WGS sequence"/>
</dbReference>
<dbReference type="OrthoDB" id="9785602at2"/>
<reference evidence="2 3" key="1">
    <citation type="submission" date="2016-06" db="EMBL/GenBank/DDBJ databases">
        <authorList>
            <person name="Kjaerup R.B."/>
            <person name="Dalgaard T.S."/>
            <person name="Juul-Madsen H.R."/>
        </authorList>
    </citation>
    <scope>NUCLEOTIDE SEQUENCE [LARGE SCALE GENOMIC DNA]</scope>
    <source>
        <strain evidence="2 3">373-A1</strain>
    </source>
</reference>
<evidence type="ECO:0000313" key="3">
    <source>
        <dbReference type="Proteomes" id="UP000092714"/>
    </source>
</evidence>
<proteinExistence type="predicted"/>
<evidence type="ECO:0000259" key="1">
    <source>
        <dbReference type="PROSITE" id="PS51186"/>
    </source>
</evidence>
<accession>A0A174AS33</accession>
<dbReference type="GO" id="GO:0016747">
    <property type="term" value="F:acyltransferase activity, transferring groups other than amino-acyl groups"/>
    <property type="evidence" value="ECO:0007669"/>
    <property type="project" value="InterPro"/>
</dbReference>
<feature type="domain" description="N-acetyltransferase" evidence="1">
    <location>
        <begin position="15"/>
        <end position="205"/>
    </location>
</feature>
<dbReference type="PROSITE" id="PS51186">
    <property type="entry name" value="GNAT"/>
    <property type="match status" value="1"/>
</dbReference>
<sequence>MLYSDGLYMREGKRIYIKQPILEELEFVASLWSDEETMKDIGGVFSFPRSKWEGFYKKMVYPSDGKNFYCLVYLNDGSPIGEVSFHGYDSATKVARFNIKILSKYRNQGFGEEAVKLLLEYFFIEFGGEIIMDSISTEAGVRLAEKMKFSIIYNQKGNVSVRISRDEFLEKKEVSIKNVGFIIHDEMNVLDFTLAKEIFMLSNKIEKKELFKLYEIEASFISGNKEVKEKIDILFIPSGNNLDNSTLEKLYTKFHCCDYVCIKADKFKLNECPEERKFFRDRKGYESVSKNFVDNGKVMISYNLLGEIEMLLGMITKVYGRRLSNNIAKKLGYNSTL</sequence>